<evidence type="ECO:0000313" key="1">
    <source>
        <dbReference type="EMBL" id="VAW52094.1"/>
    </source>
</evidence>
<sequence length="401" mass="46256">MKYTAYNNTKVDQQIDDHMKLIARELKIILGKDLYSIILTGGFGRGEGSILINPDNTVRIINDYDFEIVYRPKFGELLSKIIIKTKYTKALSILEERLAREIGVKQLDFTLRSLSDYPSVKKPKLSDYDTKYGHIVLCSENDPTTLMPNFNNEDIPSFEGSWLLRNRGIGLLLAYFYLDRNKTPDCQATDNFYIEINKALLAMGDALFIINKCYHHSYQRRLDTVDELASTSFERITELITLYKIAAEHKLRPKNDTFNAFETRELWHLVANLYIDLFIYYESIRQKTKFVGVEHYVNNIPGKVSLNSKEKLRILYEFLLGNIKKSDIPLMGIIRDKAINLGFTISLLACLHDDKKHRKLFKNMPGNLGITSQEVSKKYLLLSHPSGELARFLNSKDTQGK</sequence>
<dbReference type="EMBL" id="UOFE01000024">
    <property type="protein sequence ID" value="VAW52094.1"/>
    <property type="molecule type" value="Genomic_DNA"/>
</dbReference>
<proteinExistence type="predicted"/>
<accession>A0A3B0X822</accession>
<gene>
    <name evidence="1" type="ORF">MNBD_GAMMA05-626</name>
</gene>
<protein>
    <submittedName>
        <fullName evidence="1">Uncharacterized protein</fullName>
    </submittedName>
</protein>
<name>A0A3B0X822_9ZZZZ</name>
<organism evidence="1">
    <name type="scientific">hydrothermal vent metagenome</name>
    <dbReference type="NCBI Taxonomy" id="652676"/>
    <lineage>
        <taxon>unclassified sequences</taxon>
        <taxon>metagenomes</taxon>
        <taxon>ecological metagenomes</taxon>
    </lineage>
</organism>
<dbReference type="AlphaFoldDB" id="A0A3B0X822"/>
<reference evidence="1" key="1">
    <citation type="submission" date="2018-06" db="EMBL/GenBank/DDBJ databases">
        <authorList>
            <person name="Zhirakovskaya E."/>
        </authorList>
    </citation>
    <scope>NUCLEOTIDE SEQUENCE</scope>
</reference>